<dbReference type="GO" id="GO:0051536">
    <property type="term" value="F:iron-sulfur cluster binding"/>
    <property type="evidence" value="ECO:0007669"/>
    <property type="project" value="UniProtKB-KW"/>
</dbReference>
<dbReference type="InterPro" id="IPR023753">
    <property type="entry name" value="FAD/NAD-binding_dom"/>
</dbReference>
<organism evidence="6 7">
    <name type="scientific">Paramagnetospirillum marisnigri</name>
    <dbReference type="NCBI Taxonomy" id="1285242"/>
    <lineage>
        <taxon>Bacteria</taxon>
        <taxon>Pseudomonadati</taxon>
        <taxon>Pseudomonadota</taxon>
        <taxon>Alphaproteobacteria</taxon>
        <taxon>Rhodospirillales</taxon>
        <taxon>Magnetospirillaceae</taxon>
        <taxon>Paramagnetospirillum</taxon>
    </lineage>
</organism>
<dbReference type="PANTHER" id="PTHR42783:SF3">
    <property type="entry name" value="GLUTAMATE SYNTHASE [NADPH] SMALL CHAIN-RELATED"/>
    <property type="match status" value="1"/>
</dbReference>
<keyword evidence="7" id="KW-1185">Reference proteome</keyword>
<dbReference type="Gene3D" id="3.30.70.20">
    <property type="match status" value="1"/>
</dbReference>
<keyword evidence="2" id="KW-0408">Iron</keyword>
<proteinExistence type="predicted"/>
<feature type="compositionally biased region" description="Basic and acidic residues" evidence="4">
    <location>
        <begin position="14"/>
        <end position="23"/>
    </location>
</feature>
<dbReference type="PANTHER" id="PTHR42783">
    <property type="entry name" value="GLUTAMATE SYNTHASE [NADPH] SMALL CHAIN"/>
    <property type="match status" value="1"/>
</dbReference>
<dbReference type="Gene3D" id="1.10.1060.10">
    <property type="entry name" value="Alpha-helical ferredoxin"/>
    <property type="match status" value="1"/>
</dbReference>
<feature type="region of interest" description="Disordered" evidence="4">
    <location>
        <begin position="1"/>
        <end position="23"/>
    </location>
</feature>
<dbReference type="PROSITE" id="PS00198">
    <property type="entry name" value="4FE4S_FER_1"/>
    <property type="match status" value="1"/>
</dbReference>
<dbReference type="Proteomes" id="UP000078428">
    <property type="component" value="Unassembled WGS sequence"/>
</dbReference>
<gene>
    <name evidence="6" type="ORF">A6A04_17870</name>
</gene>
<dbReference type="PRINTS" id="PR00419">
    <property type="entry name" value="ADXRDTASE"/>
</dbReference>
<dbReference type="Gene3D" id="3.50.50.60">
    <property type="entry name" value="FAD/NAD(P)-binding domain"/>
    <property type="match status" value="2"/>
</dbReference>
<dbReference type="InterPro" id="IPR028261">
    <property type="entry name" value="DPD_II"/>
</dbReference>
<dbReference type="InterPro" id="IPR036188">
    <property type="entry name" value="FAD/NAD-bd_sf"/>
</dbReference>
<dbReference type="STRING" id="1285242.A6A04_17870"/>
<dbReference type="NCBIfam" id="NF009410">
    <property type="entry name" value="PRK12771.1"/>
    <property type="match status" value="1"/>
</dbReference>
<evidence type="ECO:0000313" key="6">
    <source>
        <dbReference type="EMBL" id="OAN50570.1"/>
    </source>
</evidence>
<dbReference type="GO" id="GO:0046872">
    <property type="term" value="F:metal ion binding"/>
    <property type="evidence" value="ECO:0007669"/>
    <property type="project" value="UniProtKB-KW"/>
</dbReference>
<dbReference type="RefSeq" id="WP_068492201.1">
    <property type="nucleotide sequence ID" value="NZ_LWQT01000052.1"/>
</dbReference>
<reference evidence="6 7" key="1">
    <citation type="submission" date="2016-04" db="EMBL/GenBank/DDBJ databases">
        <title>Draft genome sequence of freshwater magnetotactic bacteria Magnetospirillum marisnigri SP-1 and Magnetospirillum moscoviense BB-1.</title>
        <authorList>
            <person name="Koziaeva V."/>
            <person name="Dziuba M.V."/>
            <person name="Ivanov T.M."/>
            <person name="Kuznetsov B."/>
            <person name="Grouzdev D.S."/>
        </authorList>
    </citation>
    <scope>NUCLEOTIDE SEQUENCE [LARGE SCALE GENOMIC DNA]</scope>
    <source>
        <strain evidence="6 7">SP-1</strain>
    </source>
</reference>
<dbReference type="AlphaFoldDB" id="A0A178MP50"/>
<evidence type="ECO:0000256" key="2">
    <source>
        <dbReference type="ARBA" id="ARBA00023004"/>
    </source>
</evidence>
<evidence type="ECO:0000313" key="7">
    <source>
        <dbReference type="Proteomes" id="UP000078428"/>
    </source>
</evidence>
<dbReference type="SUPFAM" id="SSF54862">
    <property type="entry name" value="4Fe-4S ferredoxins"/>
    <property type="match status" value="1"/>
</dbReference>
<sequence length="651" mass="70750">MAAKSSAKATTEGRNYRRYKDGDSKPNAWQEEIFKAGWSHKCPTYVLRTPPCSGSCPSGHDIRGWLDIVRGVEKPPEGITWQEYAFRRMTEANPFPAVMGRVCPAPCEQGCNRNMVEEHVGINSVEHFIGDWAIANKLSFPKPGTETGKKVVVIGGGPAGLSAAYHLRRAGHAVTLLEEKAELGGYVRYGIPGYRTPREVLDAEINRIIDLGITVRTKCRVGTDITVSELEDKFDAIFWGVGTHSGRGLPVPGWKDTANCVSGVAFLKAFNEGRLQHVPGRIIVVGGGDTSIDVASVARRLGHIKQVSDQDRVDHVILGQVAHDVAASASREGADVTLTSLFPVEKMFAAQREIDDAKREGVDIKGGIMPLEVIKGADGRATGLKLCQCTMDGMTPSPIAGTEFVMEADLIVSAIGQSGDLADLPEIDNGKGFINADKTMRVPGKPKHFVGGDIVRPHLLTTAIGHGRVAAAGIGEFLDKGEVGKRPKVDVHHFDLLAKLREANLSPAPYDAGATRGTDKSKFALHNFENRGPNEVIPHEDLFLGHFLHTPRHHREEVHIQADQVIGNFSERLVPLSDQTVVDEAKRCMSCGLCFECDNCVVFCPQGAVERVKKSERTTGRYVETDYSKCIGCHICHDVCPTGYIQMGLGE</sequence>
<dbReference type="OrthoDB" id="9803192at2"/>
<feature type="domain" description="4Fe-4S ferredoxin-type" evidence="5">
    <location>
        <begin position="621"/>
        <end position="650"/>
    </location>
</feature>
<keyword evidence="1" id="KW-0479">Metal-binding</keyword>
<evidence type="ECO:0000256" key="4">
    <source>
        <dbReference type="SAM" id="MobiDB-lite"/>
    </source>
</evidence>
<dbReference type="SUPFAM" id="SSF51971">
    <property type="entry name" value="Nucleotide-binding domain"/>
    <property type="match status" value="1"/>
</dbReference>
<protein>
    <submittedName>
        <fullName evidence="6">Glutamate synthase</fullName>
    </submittedName>
</protein>
<dbReference type="InterPro" id="IPR009051">
    <property type="entry name" value="Helical_ferredxn"/>
</dbReference>
<comment type="caution">
    <text evidence="6">The sequence shown here is derived from an EMBL/GenBank/DDBJ whole genome shotgun (WGS) entry which is preliminary data.</text>
</comment>
<dbReference type="PROSITE" id="PS51379">
    <property type="entry name" value="4FE4S_FER_2"/>
    <property type="match status" value="2"/>
</dbReference>
<dbReference type="Pfam" id="PF14691">
    <property type="entry name" value="Fer4_20"/>
    <property type="match status" value="1"/>
</dbReference>
<name>A0A178MP50_9PROT</name>
<dbReference type="Pfam" id="PF12838">
    <property type="entry name" value="Fer4_7"/>
    <property type="match status" value="1"/>
</dbReference>
<feature type="domain" description="4Fe-4S ferredoxin-type" evidence="5">
    <location>
        <begin position="578"/>
        <end position="614"/>
    </location>
</feature>
<accession>A0A178MP50</accession>
<evidence type="ECO:0000259" key="5">
    <source>
        <dbReference type="PROSITE" id="PS51379"/>
    </source>
</evidence>
<dbReference type="EMBL" id="LWQT01000052">
    <property type="protein sequence ID" value="OAN50570.1"/>
    <property type="molecule type" value="Genomic_DNA"/>
</dbReference>
<dbReference type="InterPro" id="IPR017896">
    <property type="entry name" value="4Fe4S_Fe-S-bd"/>
</dbReference>
<evidence type="ECO:0000256" key="3">
    <source>
        <dbReference type="ARBA" id="ARBA00023014"/>
    </source>
</evidence>
<keyword evidence="3" id="KW-0411">Iron-sulfur</keyword>
<dbReference type="InterPro" id="IPR017900">
    <property type="entry name" value="4Fe4S_Fe_S_CS"/>
</dbReference>
<dbReference type="GO" id="GO:0016491">
    <property type="term" value="F:oxidoreductase activity"/>
    <property type="evidence" value="ECO:0007669"/>
    <property type="project" value="InterPro"/>
</dbReference>
<dbReference type="Pfam" id="PF07992">
    <property type="entry name" value="Pyr_redox_2"/>
    <property type="match status" value="1"/>
</dbReference>
<evidence type="ECO:0000256" key="1">
    <source>
        <dbReference type="ARBA" id="ARBA00022723"/>
    </source>
</evidence>